<dbReference type="CDD" id="cd19481">
    <property type="entry name" value="RecA-like_protease"/>
    <property type="match status" value="1"/>
</dbReference>
<dbReference type="PANTHER" id="PTHR23073">
    <property type="entry name" value="26S PROTEASOME REGULATORY SUBUNIT"/>
    <property type="match status" value="1"/>
</dbReference>
<dbReference type="GO" id="GO:0005524">
    <property type="term" value="F:ATP binding"/>
    <property type="evidence" value="ECO:0007669"/>
    <property type="project" value="UniProtKB-KW"/>
</dbReference>
<dbReference type="InterPro" id="IPR003593">
    <property type="entry name" value="AAA+_ATPase"/>
</dbReference>
<evidence type="ECO:0000256" key="2">
    <source>
        <dbReference type="ARBA" id="ARBA00022741"/>
    </source>
</evidence>
<evidence type="ECO:0000313" key="9">
    <source>
        <dbReference type="Proteomes" id="UP000278036"/>
    </source>
</evidence>
<gene>
    <name evidence="6" type="ORF">D6Z83_13360</name>
    <name evidence="7" type="ORF">EBE87_15460</name>
</gene>
<dbReference type="EMBL" id="RAQU01000074">
    <property type="protein sequence ID" value="RKK03691.1"/>
    <property type="molecule type" value="Genomic_DNA"/>
</dbReference>
<dbReference type="RefSeq" id="WP_120638795.1">
    <property type="nucleotide sequence ID" value="NZ_RAQU01000074.1"/>
</dbReference>
<dbReference type="SMART" id="SM00382">
    <property type="entry name" value="AAA"/>
    <property type="match status" value="1"/>
</dbReference>
<name>A0A3A9JE79_9PROT</name>
<dbReference type="AlphaFoldDB" id="A0A3A9JE79"/>
<dbReference type="InterPro" id="IPR050221">
    <property type="entry name" value="26S_Proteasome_ATPase"/>
</dbReference>
<dbReference type="InterPro" id="IPR027417">
    <property type="entry name" value="P-loop_NTPase"/>
</dbReference>
<evidence type="ECO:0000313" key="8">
    <source>
        <dbReference type="Proteomes" id="UP000274097"/>
    </source>
</evidence>
<keyword evidence="2" id="KW-0547">Nucleotide-binding</keyword>
<protein>
    <submittedName>
        <fullName evidence="7">AAA family ATPase</fullName>
    </submittedName>
    <submittedName>
        <fullName evidence="6">ATP-binding protein</fullName>
    </submittedName>
</protein>
<dbReference type="OrthoDB" id="7438987at2"/>
<accession>A0A3A9JE79</accession>
<keyword evidence="3 6" id="KW-0067">ATP-binding</keyword>
<dbReference type="Pfam" id="PF00004">
    <property type="entry name" value="AAA"/>
    <property type="match status" value="1"/>
</dbReference>
<reference evidence="6 9" key="1">
    <citation type="submission" date="2018-09" db="EMBL/GenBank/DDBJ databases">
        <title>Roseomonas sp. nov., isolated from feces of Tibetan antelopes in the Qinghai-Tibet plateau, China.</title>
        <authorList>
            <person name="Tian Z."/>
        </authorList>
    </citation>
    <scope>NUCLEOTIDE SEQUENCE [LARGE SCALE GENOMIC DNA]</scope>
    <source>
        <strain evidence="7 8">Z23</strain>
        <strain evidence="6 9">Z24</strain>
    </source>
</reference>
<dbReference type="SUPFAM" id="SSF52540">
    <property type="entry name" value="P-loop containing nucleoside triphosphate hydrolases"/>
    <property type="match status" value="1"/>
</dbReference>
<keyword evidence="8" id="KW-1185">Reference proteome</keyword>
<dbReference type="EMBL" id="RFLX01000011">
    <property type="protein sequence ID" value="RMI20535.1"/>
    <property type="molecule type" value="Genomic_DNA"/>
</dbReference>
<dbReference type="Proteomes" id="UP000278036">
    <property type="component" value="Unassembled WGS sequence"/>
</dbReference>
<dbReference type="GO" id="GO:0016887">
    <property type="term" value="F:ATP hydrolysis activity"/>
    <property type="evidence" value="ECO:0007669"/>
    <property type="project" value="InterPro"/>
</dbReference>
<organism evidence="6 9">
    <name type="scientific">Teichococcus wenyumeiae</name>
    <dbReference type="NCBI Taxonomy" id="2478470"/>
    <lineage>
        <taxon>Bacteria</taxon>
        <taxon>Pseudomonadati</taxon>
        <taxon>Pseudomonadota</taxon>
        <taxon>Alphaproteobacteria</taxon>
        <taxon>Acetobacterales</taxon>
        <taxon>Roseomonadaceae</taxon>
        <taxon>Roseomonas</taxon>
    </lineage>
</organism>
<evidence type="ECO:0000259" key="5">
    <source>
        <dbReference type="SMART" id="SM00382"/>
    </source>
</evidence>
<evidence type="ECO:0000313" key="7">
    <source>
        <dbReference type="EMBL" id="RMI20535.1"/>
    </source>
</evidence>
<comment type="similarity">
    <text evidence="1">Belongs to the AAA ATPase family.</text>
</comment>
<dbReference type="Proteomes" id="UP000274097">
    <property type="component" value="Unassembled WGS sequence"/>
</dbReference>
<dbReference type="InterPro" id="IPR003959">
    <property type="entry name" value="ATPase_AAA_core"/>
</dbReference>
<proteinExistence type="inferred from homology"/>
<evidence type="ECO:0000256" key="4">
    <source>
        <dbReference type="SAM" id="MobiDB-lite"/>
    </source>
</evidence>
<evidence type="ECO:0000313" key="6">
    <source>
        <dbReference type="EMBL" id="RKK03691.1"/>
    </source>
</evidence>
<sequence length="685" mass="73901">MALTFLAGRVEQPLPDPSAEMDKVSTPLPELPRGTILPVRPRVTGIDSLLIDAAALRPQPNGDGAMNLLPPDDHATMTRRQLEMAIDAALDGAALSEEEAPPRLENLAALFGLGPAERVLLLLAAAPHLRPEALRGRRPALGLALALVGEDVWLALCPRSPLRRWHMVEPDGAGPLPDRPLVLDERILSHLLGIDYLDPRLDGLVAPLPPASGGPEEDPALLSRLQRLWAAEGTTGWPVLQCCGPDPAAIRAAAAALCASRGQRLFRLARADLPPQPAARHALARLIDREMALADGVLLAEGDEAEEAQRRNAAAFADLLLGPLILAGREPLALERPGSIRIDMPPPTTAGRRALWRAVLPAIGTLGGHLDRLAGQFALNAAGVQAAAALVTKDVGDEDTLFSEAWEAARIQARRRLDGLAERIEPRAGWDDLTLPPDRLDQLREIAAQLHHARQVHEEWGWAARGEHGLGVAVLFAGPSGTGKSMAAEVLASALRLDLFRVDLRQVVSRHIDEAEKGLRRIFDAAEASGAILLFDEADALFGPRAEVKDRHDRYASLEISYLLQRMETYRGLAILTTNLKSAVDPAFLRRLRFVVDFPFPDAAQRRELWQRVIPPGTPVAEVDHDRLARLAIAGGTIRGIALNAAFLAAEAGEPVGTHHLLAAARREYAKLEKPITPAEFGDAP</sequence>
<comment type="caution">
    <text evidence="6">The sequence shown here is derived from an EMBL/GenBank/DDBJ whole genome shotgun (WGS) entry which is preliminary data.</text>
</comment>
<feature type="region of interest" description="Disordered" evidence="4">
    <location>
        <begin position="1"/>
        <end position="36"/>
    </location>
</feature>
<evidence type="ECO:0000256" key="1">
    <source>
        <dbReference type="ARBA" id="ARBA00006914"/>
    </source>
</evidence>
<evidence type="ECO:0000256" key="3">
    <source>
        <dbReference type="ARBA" id="ARBA00022840"/>
    </source>
</evidence>
<dbReference type="Gene3D" id="3.40.50.300">
    <property type="entry name" value="P-loop containing nucleotide triphosphate hydrolases"/>
    <property type="match status" value="1"/>
</dbReference>
<feature type="domain" description="AAA+ ATPase" evidence="5">
    <location>
        <begin position="470"/>
        <end position="602"/>
    </location>
</feature>
<dbReference type="InParanoid" id="A0A3A9JE79"/>